<keyword evidence="2" id="KW-1185">Reference proteome</keyword>
<sequence>MDSKNGSAVKPKESPFTDLWIIKSVVRIDVKKKWGYGFLTSIVVRISDDKEYEFSYADLPRLSVNDVEGLVPLLQVQE</sequence>
<proteinExistence type="predicted"/>
<accession>A0ABQ5AW66</accession>
<gene>
    <name evidence="1" type="ORF">Tco_0840706</name>
</gene>
<reference evidence="1" key="2">
    <citation type="submission" date="2022-01" db="EMBL/GenBank/DDBJ databases">
        <authorList>
            <person name="Yamashiro T."/>
            <person name="Shiraishi A."/>
            <person name="Satake H."/>
            <person name="Nakayama K."/>
        </authorList>
    </citation>
    <scope>NUCLEOTIDE SEQUENCE</scope>
</reference>
<organism evidence="1 2">
    <name type="scientific">Tanacetum coccineum</name>
    <dbReference type="NCBI Taxonomy" id="301880"/>
    <lineage>
        <taxon>Eukaryota</taxon>
        <taxon>Viridiplantae</taxon>
        <taxon>Streptophyta</taxon>
        <taxon>Embryophyta</taxon>
        <taxon>Tracheophyta</taxon>
        <taxon>Spermatophyta</taxon>
        <taxon>Magnoliopsida</taxon>
        <taxon>eudicotyledons</taxon>
        <taxon>Gunneridae</taxon>
        <taxon>Pentapetalae</taxon>
        <taxon>asterids</taxon>
        <taxon>campanulids</taxon>
        <taxon>Asterales</taxon>
        <taxon>Asteraceae</taxon>
        <taxon>Asteroideae</taxon>
        <taxon>Anthemideae</taxon>
        <taxon>Anthemidinae</taxon>
        <taxon>Tanacetum</taxon>
    </lineage>
</organism>
<reference evidence="1" key="1">
    <citation type="journal article" date="2022" name="Int. J. Mol. Sci.">
        <title>Draft Genome of Tanacetum Coccineum: Genomic Comparison of Closely Related Tanacetum-Family Plants.</title>
        <authorList>
            <person name="Yamashiro T."/>
            <person name="Shiraishi A."/>
            <person name="Nakayama K."/>
            <person name="Satake H."/>
        </authorList>
    </citation>
    <scope>NUCLEOTIDE SEQUENCE</scope>
</reference>
<dbReference type="Proteomes" id="UP001151760">
    <property type="component" value="Unassembled WGS sequence"/>
</dbReference>
<evidence type="ECO:0000313" key="2">
    <source>
        <dbReference type="Proteomes" id="UP001151760"/>
    </source>
</evidence>
<comment type="caution">
    <text evidence="1">The sequence shown here is derived from an EMBL/GenBank/DDBJ whole genome shotgun (WGS) entry which is preliminary data.</text>
</comment>
<protein>
    <submittedName>
        <fullName evidence="1">Uncharacterized protein</fullName>
    </submittedName>
</protein>
<dbReference type="EMBL" id="BQNB010012652">
    <property type="protein sequence ID" value="GJT06244.1"/>
    <property type="molecule type" value="Genomic_DNA"/>
</dbReference>
<name>A0ABQ5AW66_9ASTR</name>
<evidence type="ECO:0000313" key="1">
    <source>
        <dbReference type="EMBL" id="GJT06244.1"/>
    </source>
</evidence>